<proteinExistence type="inferred from homology"/>
<dbReference type="GO" id="GO:0005684">
    <property type="term" value="C:U2-type spliceosomal complex"/>
    <property type="evidence" value="ECO:0007669"/>
    <property type="project" value="TreeGrafter"/>
</dbReference>
<feature type="compositionally biased region" description="Acidic residues" evidence="2">
    <location>
        <begin position="315"/>
        <end position="324"/>
    </location>
</feature>
<dbReference type="GO" id="GO:0000398">
    <property type="term" value="P:mRNA splicing, via spliceosome"/>
    <property type="evidence" value="ECO:0007669"/>
    <property type="project" value="InterPro"/>
</dbReference>
<dbReference type="OrthoDB" id="360327at2759"/>
<comment type="similarity">
    <text evidence="1">Belongs to the CWC16 family.</text>
</comment>
<dbReference type="OMA" id="YDDAMYK"/>
<evidence type="ECO:0000256" key="2">
    <source>
        <dbReference type="SAM" id="MobiDB-lite"/>
    </source>
</evidence>
<dbReference type="InterPro" id="IPR007590">
    <property type="entry name" value="Saf4/Yju2"/>
</dbReference>
<dbReference type="STRING" id="1076935.U4LKH4"/>
<feature type="compositionally biased region" description="Basic and acidic residues" evidence="2">
    <location>
        <begin position="325"/>
        <end position="341"/>
    </location>
</feature>
<name>U4LKH4_PYROM</name>
<protein>
    <submittedName>
        <fullName evidence="3">Similar to Protein cwc16 acc. no. O60141</fullName>
    </submittedName>
</protein>
<sequence length="364" mass="41409">MQGFNMGRYVPPEHEGVYSGNQLHKKKPAGFHGTKQTVRFEMPFGIICNHCEGHIAQGVRFNAEKNKVGNYFSTPIFAFRMRHTVCAGWIEIRTDPKNTAYVVTEGAKQKEAEKDKEPNLIKVYDPNAPAIPDDPFAKKEKDVKDKTETKQGAARIMELQGLSERQWADPWEHSRKMRKVFRAERKVLEEKAATTEAIRDRAGLHIELLDEAQEDLIRAKMIEFGPDYDQKILDAQAKPLFSSKSDTNQPPPPSKQKRKLKSELAIEKTKQNLQKELLRNTRLAIDPFLGQQERQRTDFGFKLQKRKAKDISSDNLEEAGDGDDDTKSVEIKATEKEDTIPEAKAVPKILSLGLDLDYSSSDEE</sequence>
<feature type="region of interest" description="Disordered" evidence="2">
    <location>
        <begin position="308"/>
        <end position="344"/>
    </location>
</feature>
<dbReference type="PANTHER" id="PTHR12111">
    <property type="entry name" value="SPLICING FACTOR YJU2"/>
    <property type="match status" value="1"/>
</dbReference>
<dbReference type="EMBL" id="HF935844">
    <property type="protein sequence ID" value="CCX32438.1"/>
    <property type="molecule type" value="Genomic_DNA"/>
</dbReference>
<organism evidence="3 4">
    <name type="scientific">Pyronema omphalodes (strain CBS 100304)</name>
    <name type="common">Pyronema confluens</name>
    <dbReference type="NCBI Taxonomy" id="1076935"/>
    <lineage>
        <taxon>Eukaryota</taxon>
        <taxon>Fungi</taxon>
        <taxon>Dikarya</taxon>
        <taxon>Ascomycota</taxon>
        <taxon>Pezizomycotina</taxon>
        <taxon>Pezizomycetes</taxon>
        <taxon>Pezizales</taxon>
        <taxon>Pyronemataceae</taxon>
        <taxon>Pyronema</taxon>
    </lineage>
</organism>
<evidence type="ECO:0000313" key="4">
    <source>
        <dbReference type="Proteomes" id="UP000018144"/>
    </source>
</evidence>
<evidence type="ECO:0000256" key="1">
    <source>
        <dbReference type="ARBA" id="ARBA00005595"/>
    </source>
</evidence>
<dbReference type="AlphaFoldDB" id="U4LKH4"/>
<evidence type="ECO:0000313" key="3">
    <source>
        <dbReference type="EMBL" id="CCX32438.1"/>
    </source>
</evidence>
<dbReference type="eggNOG" id="KOG2990">
    <property type="taxonomic scope" value="Eukaryota"/>
</dbReference>
<gene>
    <name evidence="3" type="ORF">PCON_13087</name>
</gene>
<keyword evidence="4" id="KW-1185">Reference proteome</keyword>
<dbReference type="Proteomes" id="UP000018144">
    <property type="component" value="Unassembled WGS sequence"/>
</dbReference>
<reference evidence="3 4" key="1">
    <citation type="journal article" date="2013" name="PLoS Genet.">
        <title>The genome and development-dependent transcriptomes of Pyronema confluens: a window into fungal evolution.</title>
        <authorList>
            <person name="Traeger S."/>
            <person name="Altegoer F."/>
            <person name="Freitag M."/>
            <person name="Gabaldon T."/>
            <person name="Kempken F."/>
            <person name="Kumar A."/>
            <person name="Marcet-Houben M."/>
            <person name="Poggeler S."/>
            <person name="Stajich J.E."/>
            <person name="Nowrousian M."/>
        </authorList>
    </citation>
    <scope>NUCLEOTIDE SEQUENCE [LARGE SCALE GENOMIC DNA]</scope>
    <source>
        <strain evidence="4">CBS 100304</strain>
        <tissue evidence="3">Vegetative mycelium</tissue>
    </source>
</reference>
<dbReference type="PANTHER" id="PTHR12111:SF2">
    <property type="entry name" value="SPLICING FACTOR YJU2B-RELATED"/>
    <property type="match status" value="1"/>
</dbReference>
<feature type="region of interest" description="Disordered" evidence="2">
    <location>
        <begin position="241"/>
        <end position="261"/>
    </location>
</feature>
<accession>U4LKH4</accession>
<dbReference type="Pfam" id="PF04502">
    <property type="entry name" value="Saf4_Yju2"/>
    <property type="match status" value="1"/>
</dbReference>
<dbReference type="GO" id="GO:0071014">
    <property type="term" value="C:post-mRNA release spliceosomal complex"/>
    <property type="evidence" value="ECO:0007669"/>
    <property type="project" value="TreeGrafter"/>
</dbReference>